<dbReference type="EMBL" id="CP147404">
    <property type="protein sequence ID" value="WXB93455.1"/>
    <property type="molecule type" value="Genomic_DNA"/>
</dbReference>
<gene>
    <name evidence="1" type="ORF">WDJ61_01940</name>
</gene>
<dbReference type="Proteomes" id="UP001387364">
    <property type="component" value="Chromosome"/>
</dbReference>
<keyword evidence="2" id="KW-1185">Reference proteome</keyword>
<evidence type="ECO:0000313" key="2">
    <source>
        <dbReference type="Proteomes" id="UP001387364"/>
    </source>
</evidence>
<sequence length="332" mass="37888">MDQEEHVQIATRFVSDYEKLVKAVSWGVDKRQLLSIICQYHSSGLRFDPQSYLQLSNYIKKQEKWTSPLRTSFNYSFAAMLLTNFEDSYQGFEDVQKCYRLLLDKGFRKSSYTYIAAAVAVLPPGDRKQDLPKCTSRAMAIYKQMRKEHFFLTSYEDYPLAILLAKCEENHHGLINEIEYYYGALSEGPFRVGNDLQFLTHILAQGSFNNRQALAERAIHWFESLRSRGVKVKGTHYSVVGMLALLATPDQLIDEVMSLYHVFKEEKRFKWYQDMSLLIAVQLVIKEKMKDSSVMTAGLAVSIEAILQAQQAAMFAVISAATISASTANSSQ</sequence>
<proteinExistence type="predicted"/>
<evidence type="ECO:0000313" key="1">
    <source>
        <dbReference type="EMBL" id="WXB93455.1"/>
    </source>
</evidence>
<dbReference type="Pfam" id="PF13170">
    <property type="entry name" value="DUF4003"/>
    <property type="match status" value="1"/>
</dbReference>
<organism evidence="1 2">
    <name type="scientific">Bacillus kandeliae</name>
    <dbReference type="NCBI Taxonomy" id="3129297"/>
    <lineage>
        <taxon>Bacteria</taxon>
        <taxon>Bacillati</taxon>
        <taxon>Bacillota</taxon>
        <taxon>Bacilli</taxon>
        <taxon>Bacillales</taxon>
        <taxon>Bacillaceae</taxon>
        <taxon>Bacillus</taxon>
    </lineage>
</organism>
<reference evidence="1 2" key="1">
    <citation type="submission" date="2024-02" db="EMBL/GenBank/DDBJ databases">
        <title>Seven novel Bacillus-like species.</title>
        <authorList>
            <person name="Liu G."/>
        </authorList>
    </citation>
    <scope>NUCLEOTIDE SEQUENCE [LARGE SCALE GENOMIC DNA]</scope>
    <source>
        <strain evidence="1 2">FJAT-52991</strain>
    </source>
</reference>
<name>A0ABZ2N825_9BACI</name>
<protein>
    <submittedName>
        <fullName evidence="1">DUF4003 family protein</fullName>
    </submittedName>
</protein>
<accession>A0ABZ2N825</accession>
<dbReference type="InterPro" id="IPR025062">
    <property type="entry name" value="DUF4003"/>
</dbReference>
<dbReference type="RefSeq" id="WP_338752778.1">
    <property type="nucleotide sequence ID" value="NZ_CP147404.1"/>
</dbReference>